<dbReference type="RefSeq" id="WP_013210330.1">
    <property type="nucleotide sequence ID" value="NZ_CP019911.1"/>
</dbReference>
<dbReference type="AlphaFoldDB" id="A0A1U9VK69"/>
<keyword evidence="1" id="KW-0472">Membrane</keyword>
<evidence type="ECO:0000256" key="1">
    <source>
        <dbReference type="SAM" id="Phobius"/>
    </source>
</evidence>
<sequence>MGYIKRGSSGLLARIGWERTSDWQVIPTQRRLFHTARLAPTRVPALLLWALALSLTVGIGRILMHRWW</sequence>
<dbReference type="EMBL" id="CP019911">
    <property type="protein sequence ID" value="AQW31084.1"/>
    <property type="molecule type" value="Genomic_DNA"/>
</dbReference>
<name>A0A1U9VK69_9RALS</name>
<feature type="transmembrane region" description="Helical" evidence="1">
    <location>
        <begin position="46"/>
        <end position="64"/>
    </location>
</feature>
<gene>
    <name evidence="2" type="ORF">B0B51_14805</name>
</gene>
<keyword evidence="1" id="KW-0812">Transmembrane</keyword>
<accession>A0A1U9VK69</accession>
<dbReference type="Proteomes" id="UP000189628">
    <property type="component" value="Chromosome"/>
</dbReference>
<reference evidence="2 3" key="1">
    <citation type="submission" date="2017-02" db="EMBL/GenBank/DDBJ databases">
        <title>Blood Disease Bacterium A2-HR MARDI.</title>
        <authorList>
            <person name="Badrun R."/>
            <person name="Abu Bakar N."/>
            <person name="Laboh R."/>
        </authorList>
    </citation>
    <scope>NUCLEOTIDE SEQUENCE [LARGE SCALE GENOMIC DNA]</scope>
    <source>
        <strain evidence="2 3">A2-HR MARDI</strain>
    </source>
</reference>
<keyword evidence="1" id="KW-1133">Transmembrane helix</keyword>
<evidence type="ECO:0000313" key="2">
    <source>
        <dbReference type="EMBL" id="AQW31084.1"/>
    </source>
</evidence>
<organism evidence="2 3">
    <name type="scientific">blood disease bacterium A2-HR MARDI</name>
    <dbReference type="NCBI Taxonomy" id="1944648"/>
    <lineage>
        <taxon>Bacteria</taxon>
        <taxon>Pseudomonadati</taxon>
        <taxon>Pseudomonadota</taxon>
        <taxon>Betaproteobacteria</taxon>
        <taxon>Burkholderiales</taxon>
        <taxon>Burkholderiaceae</taxon>
        <taxon>Ralstonia</taxon>
        <taxon>Ralstonia solanacearum species complex</taxon>
    </lineage>
</organism>
<evidence type="ECO:0000313" key="3">
    <source>
        <dbReference type="Proteomes" id="UP000189628"/>
    </source>
</evidence>
<protein>
    <submittedName>
        <fullName evidence="2">Uncharacterized protein</fullName>
    </submittedName>
</protein>
<proteinExistence type="predicted"/>